<organism evidence="3 4">
    <name type="scientific">Parvibaculum sedimenti</name>
    <dbReference type="NCBI Taxonomy" id="2608632"/>
    <lineage>
        <taxon>Bacteria</taxon>
        <taxon>Pseudomonadati</taxon>
        <taxon>Pseudomonadota</taxon>
        <taxon>Alphaproteobacteria</taxon>
        <taxon>Hyphomicrobiales</taxon>
        <taxon>Parvibaculaceae</taxon>
        <taxon>Parvibaculum</taxon>
    </lineage>
</organism>
<protein>
    <submittedName>
        <fullName evidence="3">GNAT family N-acetyltransferase</fullName>
    </submittedName>
</protein>
<accession>A0A6N6VGK5</accession>
<dbReference type="SUPFAM" id="SSF55729">
    <property type="entry name" value="Acyl-CoA N-acyltransferases (Nat)"/>
    <property type="match status" value="1"/>
</dbReference>
<proteinExistence type="predicted"/>
<reference evidence="3 4" key="1">
    <citation type="submission" date="2019-09" db="EMBL/GenBank/DDBJ databases">
        <title>Parvibaculum sedimenti sp. nov., isolated from sediment.</title>
        <authorList>
            <person name="Wang Y."/>
        </authorList>
    </citation>
    <scope>NUCLEOTIDE SEQUENCE [LARGE SCALE GENOMIC DNA]</scope>
    <source>
        <strain evidence="3 4">HXT-9</strain>
    </source>
</reference>
<gene>
    <name evidence="3" type="ORF">F2P47_11920</name>
</gene>
<evidence type="ECO:0000313" key="3">
    <source>
        <dbReference type="EMBL" id="KAB7739422.1"/>
    </source>
</evidence>
<dbReference type="EMBL" id="WESC01000010">
    <property type="protein sequence ID" value="KAB7739422.1"/>
    <property type="molecule type" value="Genomic_DNA"/>
</dbReference>
<dbReference type="GO" id="GO:0016740">
    <property type="term" value="F:transferase activity"/>
    <property type="evidence" value="ECO:0007669"/>
    <property type="project" value="UniProtKB-KW"/>
</dbReference>
<dbReference type="Pfam" id="PF13480">
    <property type="entry name" value="Acetyltransf_6"/>
    <property type="match status" value="1"/>
</dbReference>
<name>A0A6N6VGK5_9HYPH</name>
<sequence length="418" mass="46112">MIESVGEGASMRETVEAPRPHAPRAVTPRNWPGRVERRVAARRALGFTLFTSFIEAESHWRRFEAEAVGTGFQSYDWLAAWHAAVGTAEGVTPAILMISLGGKPLMLAPFGIERRMGARCLVWLGGKLADYKGPLLARDFAERLPVGRFAALWPAIHRALPKHDVVLLENQPARLGALANPFVALGGELAPDAAYAFTLPTDAEDLSLIFRPETRRNDRVKERKLASKGEVAFRIAQTPTEARALAREILDAKAAQLRHQGIVSIFADEAHRAAYLELASLPREDGLMHLQVAALTLDGKMISGSIAHVWHDRATLMVHVYDPQHAKISPGRLHLLRLMRASIGAKHKVYDLSVGHAPYKESFCDTPMPLYTLIEAATPWGLGASTVLNARRGVRRAIKTNERLMGWLRSARTRLVGK</sequence>
<dbReference type="Proteomes" id="UP000468901">
    <property type="component" value="Unassembled WGS sequence"/>
</dbReference>
<evidence type="ECO:0000256" key="1">
    <source>
        <dbReference type="SAM" id="MobiDB-lite"/>
    </source>
</evidence>
<dbReference type="RefSeq" id="WP_152216594.1">
    <property type="nucleotide sequence ID" value="NZ_WESC01000010.1"/>
</dbReference>
<evidence type="ECO:0000259" key="2">
    <source>
        <dbReference type="Pfam" id="PF13480"/>
    </source>
</evidence>
<keyword evidence="4" id="KW-1185">Reference proteome</keyword>
<dbReference type="InterPro" id="IPR016181">
    <property type="entry name" value="Acyl_CoA_acyltransferase"/>
</dbReference>
<feature type="region of interest" description="Disordered" evidence="1">
    <location>
        <begin position="1"/>
        <end position="29"/>
    </location>
</feature>
<dbReference type="AlphaFoldDB" id="A0A6N6VGK5"/>
<comment type="caution">
    <text evidence="3">The sequence shown here is derived from an EMBL/GenBank/DDBJ whole genome shotgun (WGS) entry which is preliminary data.</text>
</comment>
<keyword evidence="3" id="KW-0808">Transferase</keyword>
<feature type="domain" description="BioF2-like acetyltransferase" evidence="2">
    <location>
        <begin position="214"/>
        <end position="361"/>
    </location>
</feature>
<evidence type="ECO:0000313" key="4">
    <source>
        <dbReference type="Proteomes" id="UP000468901"/>
    </source>
</evidence>
<dbReference type="InterPro" id="IPR038740">
    <property type="entry name" value="BioF2-like_GNAT_dom"/>
</dbReference>